<dbReference type="Pfam" id="PF01400">
    <property type="entry name" value="Astacin"/>
    <property type="match status" value="1"/>
</dbReference>
<evidence type="ECO:0000313" key="5">
    <source>
        <dbReference type="EMBL" id="CAF1255152.1"/>
    </source>
</evidence>
<organism evidence="5 6">
    <name type="scientific">Adineta ricciae</name>
    <name type="common">Rotifer</name>
    <dbReference type="NCBI Taxonomy" id="249248"/>
    <lineage>
        <taxon>Eukaryota</taxon>
        <taxon>Metazoa</taxon>
        <taxon>Spiralia</taxon>
        <taxon>Gnathifera</taxon>
        <taxon>Rotifera</taxon>
        <taxon>Eurotatoria</taxon>
        <taxon>Bdelloidea</taxon>
        <taxon>Adinetida</taxon>
        <taxon>Adinetidae</taxon>
        <taxon>Adineta</taxon>
    </lineage>
</organism>
<protein>
    <recommendedName>
        <fullName evidence="4">Peptidase M12A domain-containing protein</fullName>
    </recommendedName>
</protein>
<dbReference type="Gene3D" id="3.40.390.10">
    <property type="entry name" value="Collagenase (Catalytic Domain)"/>
    <property type="match status" value="2"/>
</dbReference>
<evidence type="ECO:0000256" key="1">
    <source>
        <dbReference type="ARBA" id="ARBA00022801"/>
    </source>
</evidence>
<keyword evidence="1" id="KW-0378">Hydrolase</keyword>
<feature type="chain" id="PRO_5032543349" description="Peptidase M12A domain-containing protein" evidence="3">
    <location>
        <begin position="24"/>
        <end position="1191"/>
    </location>
</feature>
<proteinExistence type="predicted"/>
<dbReference type="Gene3D" id="3.40.50.1820">
    <property type="entry name" value="alpha/beta hydrolase"/>
    <property type="match status" value="1"/>
</dbReference>
<dbReference type="Proteomes" id="UP000663828">
    <property type="component" value="Unassembled WGS sequence"/>
</dbReference>
<dbReference type="SUPFAM" id="SSF82171">
    <property type="entry name" value="DPP6 N-terminal domain-like"/>
    <property type="match status" value="1"/>
</dbReference>
<name>A0A815AIS1_ADIRI</name>
<reference evidence="5" key="1">
    <citation type="submission" date="2021-02" db="EMBL/GenBank/DDBJ databases">
        <authorList>
            <person name="Nowell W R."/>
        </authorList>
    </citation>
    <scope>NUCLEOTIDE SEQUENCE</scope>
</reference>
<dbReference type="AlphaFoldDB" id="A0A815AIS1"/>
<dbReference type="EMBL" id="CAJNOR010002154">
    <property type="protein sequence ID" value="CAF1255152.1"/>
    <property type="molecule type" value="Genomic_DNA"/>
</dbReference>
<dbReference type="PANTHER" id="PTHR42776">
    <property type="entry name" value="SERINE PEPTIDASE S9 FAMILY MEMBER"/>
    <property type="match status" value="1"/>
</dbReference>
<dbReference type="InterPro" id="IPR001375">
    <property type="entry name" value="Peptidase_S9_cat"/>
</dbReference>
<evidence type="ECO:0000259" key="4">
    <source>
        <dbReference type="PROSITE" id="PS51864"/>
    </source>
</evidence>
<gene>
    <name evidence="5" type="ORF">XAT740_LOCUS26474</name>
</gene>
<dbReference type="InterPro" id="IPR029058">
    <property type="entry name" value="AB_hydrolase_fold"/>
</dbReference>
<dbReference type="GO" id="GO:0004252">
    <property type="term" value="F:serine-type endopeptidase activity"/>
    <property type="evidence" value="ECO:0007669"/>
    <property type="project" value="TreeGrafter"/>
</dbReference>
<dbReference type="InterPro" id="IPR011042">
    <property type="entry name" value="6-blade_b-propeller_TolB-like"/>
</dbReference>
<dbReference type="Gene3D" id="2.120.10.30">
    <property type="entry name" value="TolB, C-terminal domain"/>
    <property type="match status" value="1"/>
</dbReference>
<sequence length="1191" mass="135209">MTVKQLPLIVLLFISLNNLDVLSLSTVTFDEFFNYTAFSSITLSPKIDQSILIQTTRHVWEENINEEHLYLFKLQDNSKTLITKQASSFQPRWKDNLIALILADSSTKPNQTNQSQYIHLYSLRTNEMIPISIGTEHVHTFIWSTTSMSLYFATRTPQSTDARSAHENEWKDVIDYREQHRGDTIYRADIENMTIVKIEPLVNISYSVHEMICSPDGRQLVYSTEPASSQMENMADNELYSLDLSKPSPLIPVRLTNNSAVERNLKWSADGSIFFTVISEGSVDGEYEEMQGRLYSLNPNNGRIQHWASQFTGEISSYVLLQGERQGVAFLGQLSTEVQIYHQQSIDAAVNKLMGWNGTYEKIVTFPGDNSSAIAFIHSSFEKPQEVYFVDRMDQLNVARQITNENQLFTERNLPKGKPYRWTNKDDGTEIEGILLYPPDKFEQKNLPLYVLIHGGPHGADVNTFQPDWYFCAPMIATEGWLVFEPNYRGSTGYGDEFLQGVRFQIVSRPARDILFGVDALIHDGIADPKRLTVGGYSYGAYLTNWIITQTTRFNAAVSGAGASEHVADWGLTDIPYTNVYMFGGYPWQVPHLYQAEAAILRMDKVRTPTLIIVPANDIRVAASENYILERGLHSRNVPSKMIILPGETHGIPNNPWHGKIKKEKLSKLRKPYENPNLFEGDMIFHGSPHPNLRGVARRGTAWTNGIVPYEFDSDIIPWLQELVISVMQKMERLTAIENVACVQFRPKLPNDQYYIQIVQELDCFPYESEQYRLLSTCSIIIANRHNFDKYNDTFVDTLNTSYDYSSIMHYERDAFSWNRLPTIEPLQANVTIGQRDNMSSTDIHEVQLLYNCSAIGVTLPEITTTTPQSQYSVNTTVLSAWTTNSRKYIRRSASTTHTYYEAYRVTVSINGCYIFTSSSQVDTYGYLYSDSFSPIDTRQNLIIENDDDGGNGQFQFETTLETNRTYILVATTYRENITGEYRLIISGLTSVNIILIDNASTTLVSSTTTNEYTITSSKNVLSCYDDELTTDLVIYNRENIFGTYYYNAIQINVPISDNYVLTSSSVVDTYGYLYMNSFNPQDMSSNLLAKDDNNGGNKQFSISYKLYSSITYILITTTYISNVTGNFRIEVRGPAEVTFSALKQSSSTTRPTSSPSPSCASSPIQLNVNVICFIGYFVASYVIDQFFKVH</sequence>
<dbReference type="SUPFAM" id="SSF53474">
    <property type="entry name" value="alpha/beta-Hydrolases"/>
    <property type="match status" value="1"/>
</dbReference>
<evidence type="ECO:0000313" key="6">
    <source>
        <dbReference type="Proteomes" id="UP000663828"/>
    </source>
</evidence>
<dbReference type="GO" id="GO:0004222">
    <property type="term" value="F:metalloendopeptidase activity"/>
    <property type="evidence" value="ECO:0007669"/>
    <property type="project" value="InterPro"/>
</dbReference>
<dbReference type="Pfam" id="PF00326">
    <property type="entry name" value="Peptidase_S9"/>
    <property type="match status" value="1"/>
</dbReference>
<comment type="caution">
    <text evidence="5">The sequence shown here is derived from an EMBL/GenBank/DDBJ whole genome shotgun (WGS) entry which is preliminary data.</text>
</comment>
<comment type="caution">
    <text evidence="2">Lacks conserved residue(s) required for the propagation of feature annotation.</text>
</comment>
<dbReference type="InterPro" id="IPR001506">
    <property type="entry name" value="Peptidase_M12A"/>
</dbReference>
<dbReference type="InterPro" id="IPR024079">
    <property type="entry name" value="MetalloPept_cat_dom_sf"/>
</dbReference>
<feature type="signal peptide" evidence="3">
    <location>
        <begin position="1"/>
        <end position="23"/>
    </location>
</feature>
<feature type="domain" description="Peptidase M12A" evidence="4">
    <location>
        <begin position="785"/>
        <end position="854"/>
    </location>
</feature>
<dbReference type="PANTHER" id="PTHR42776:SF27">
    <property type="entry name" value="DIPEPTIDYL PEPTIDASE FAMILY MEMBER 6"/>
    <property type="match status" value="1"/>
</dbReference>
<keyword evidence="3" id="KW-0732">Signal</keyword>
<accession>A0A815AIS1</accession>
<evidence type="ECO:0000256" key="3">
    <source>
        <dbReference type="SAM" id="SignalP"/>
    </source>
</evidence>
<dbReference type="SUPFAM" id="SSF55486">
    <property type="entry name" value="Metalloproteases ('zincins'), catalytic domain"/>
    <property type="match status" value="1"/>
</dbReference>
<evidence type="ECO:0000256" key="2">
    <source>
        <dbReference type="PROSITE-ProRule" id="PRU01211"/>
    </source>
</evidence>
<dbReference type="GO" id="GO:0006508">
    <property type="term" value="P:proteolysis"/>
    <property type="evidence" value="ECO:0007669"/>
    <property type="project" value="InterPro"/>
</dbReference>
<keyword evidence="6" id="KW-1185">Reference proteome</keyword>
<dbReference type="PROSITE" id="PS51864">
    <property type="entry name" value="ASTACIN"/>
    <property type="match status" value="1"/>
</dbReference>